<evidence type="ECO:0000313" key="2">
    <source>
        <dbReference type="Proteomes" id="UP000039865"/>
    </source>
</evidence>
<reference evidence="1 2" key="1">
    <citation type="submission" date="2014-06" db="EMBL/GenBank/DDBJ databases">
        <authorList>
            <person name="Swart Estienne"/>
        </authorList>
    </citation>
    <scope>NUCLEOTIDE SEQUENCE [LARGE SCALE GENOMIC DNA]</scope>
    <source>
        <strain evidence="1 2">130c</strain>
    </source>
</reference>
<sequence length="107" mass="12858">MKDIRNHQISKVNTVVEYIADNEMYLNHKNNKTFIQIIVEANQMKRERVLQSYKRHQQNRVYLSFYVKINLDMLNEILGRLYCSIRVKSDGSVHHFFTILLLVFLRA</sequence>
<organism evidence="1 2">
    <name type="scientific">Stylonychia lemnae</name>
    <name type="common">Ciliate</name>
    <dbReference type="NCBI Taxonomy" id="5949"/>
    <lineage>
        <taxon>Eukaryota</taxon>
        <taxon>Sar</taxon>
        <taxon>Alveolata</taxon>
        <taxon>Ciliophora</taxon>
        <taxon>Intramacronucleata</taxon>
        <taxon>Spirotrichea</taxon>
        <taxon>Stichotrichia</taxon>
        <taxon>Sporadotrichida</taxon>
        <taxon>Oxytrichidae</taxon>
        <taxon>Stylonychinae</taxon>
        <taxon>Stylonychia</taxon>
    </lineage>
</organism>
<dbReference type="AlphaFoldDB" id="A0A078AGM1"/>
<name>A0A078AGM1_STYLE</name>
<dbReference type="Proteomes" id="UP000039865">
    <property type="component" value="Unassembled WGS sequence"/>
</dbReference>
<proteinExistence type="predicted"/>
<gene>
    <name evidence="1" type="primary">Contig11798.g12616</name>
    <name evidence="1" type="ORF">STYLEM_8995</name>
</gene>
<keyword evidence="2" id="KW-1185">Reference proteome</keyword>
<protein>
    <submittedName>
        <fullName evidence="1">Uncharacterized protein</fullName>
    </submittedName>
</protein>
<dbReference type="EMBL" id="CCKQ01008543">
    <property type="protein sequence ID" value="CDW80003.1"/>
    <property type="molecule type" value="Genomic_DNA"/>
</dbReference>
<accession>A0A078AGM1</accession>
<evidence type="ECO:0000313" key="1">
    <source>
        <dbReference type="EMBL" id="CDW80003.1"/>
    </source>
</evidence>
<dbReference type="InParanoid" id="A0A078AGM1"/>